<evidence type="ECO:0000313" key="1">
    <source>
        <dbReference type="EMBL" id="ENV97833.1"/>
    </source>
</evidence>
<dbReference type="OrthoDB" id="7824074at2"/>
<dbReference type="EMBL" id="APQG01000018">
    <property type="protein sequence ID" value="ENV97833.1"/>
    <property type="molecule type" value="Genomic_DNA"/>
</dbReference>
<dbReference type="Proteomes" id="UP000013251">
    <property type="component" value="Unassembled WGS sequence"/>
</dbReference>
<dbReference type="RefSeq" id="WP_005030386.1">
    <property type="nucleotide sequence ID" value="NZ_KB849755.1"/>
</dbReference>
<gene>
    <name evidence="1" type="ORF">F938_01242</name>
</gene>
<comment type="caution">
    <text evidence="1">The sequence shown here is derived from an EMBL/GenBank/DDBJ whole genome shotgun (WGS) entry which is preliminary data.</text>
</comment>
<evidence type="ECO:0000313" key="2">
    <source>
        <dbReference type="Proteomes" id="UP000013251"/>
    </source>
</evidence>
<accession>N9EYU4</accession>
<organism evidence="1 2">
    <name type="scientific">Acinetobacter bereziniae LMG 1003 = CIP 70.12</name>
    <dbReference type="NCBI Taxonomy" id="981324"/>
    <lineage>
        <taxon>Bacteria</taxon>
        <taxon>Pseudomonadati</taxon>
        <taxon>Pseudomonadota</taxon>
        <taxon>Gammaproteobacteria</taxon>
        <taxon>Moraxellales</taxon>
        <taxon>Moraxellaceae</taxon>
        <taxon>Acinetobacter</taxon>
    </lineage>
</organism>
<keyword evidence="2" id="KW-1185">Reference proteome</keyword>
<reference evidence="1 2" key="1">
    <citation type="submission" date="2013-02" db="EMBL/GenBank/DDBJ databases">
        <title>The Genome Sequence of Acinetobacter bereziniae CIP 70.12.</title>
        <authorList>
            <consortium name="The Broad Institute Genome Sequencing Platform"/>
            <consortium name="The Broad Institute Genome Sequencing Center for Infectious Disease"/>
            <person name="Cerqueira G."/>
            <person name="Feldgarden M."/>
            <person name="Courvalin P."/>
            <person name="Perichon B."/>
            <person name="Grillot-Courvalin C."/>
            <person name="Clermont D."/>
            <person name="Rocha E."/>
            <person name="Yoon E.-J."/>
            <person name="Nemec A."/>
            <person name="Walker B."/>
            <person name="Young S.K."/>
            <person name="Zeng Q."/>
            <person name="Gargeya S."/>
            <person name="Fitzgerald M."/>
            <person name="Haas B."/>
            <person name="Abouelleil A."/>
            <person name="Alvarado L."/>
            <person name="Arachchi H.M."/>
            <person name="Berlin A.M."/>
            <person name="Chapman S.B."/>
            <person name="Dewar J."/>
            <person name="Goldberg J."/>
            <person name="Griggs A."/>
            <person name="Gujja S."/>
            <person name="Hansen M."/>
            <person name="Howarth C."/>
            <person name="Imamovic A."/>
            <person name="Larimer J."/>
            <person name="McCowan C."/>
            <person name="Murphy C."/>
            <person name="Neiman D."/>
            <person name="Pearson M."/>
            <person name="Priest M."/>
            <person name="Roberts A."/>
            <person name="Saif S."/>
            <person name="Shea T."/>
            <person name="Sisk P."/>
            <person name="Sykes S."/>
            <person name="Wortman J."/>
            <person name="Nusbaum C."/>
            <person name="Birren B."/>
        </authorList>
    </citation>
    <scope>NUCLEOTIDE SEQUENCE [LARGE SCALE GENOMIC DNA]</scope>
    <source>
        <strain evidence="1 2">CIP 70.12</strain>
    </source>
</reference>
<protein>
    <submittedName>
        <fullName evidence="1">Phage nucleotide-binding protein</fullName>
    </submittedName>
</protein>
<dbReference type="PATRIC" id="fig|1217650.3.peg.1215"/>
<dbReference type="AlphaFoldDB" id="N9EYU4"/>
<proteinExistence type="predicted"/>
<name>N9EYU4_ACIBZ</name>
<dbReference type="Pfam" id="PF13479">
    <property type="entry name" value="AAA_24"/>
    <property type="match status" value="1"/>
</dbReference>
<dbReference type="HOGENOM" id="CLU_060253_1_0_6"/>
<sequence length="378" mass="41743">MAIQIITADQALTVKAIITYIYADPGLGKTSMGFTGDKAISFDFDKGSHRTGELRRGAVVPVQKWTDIGNLTEQDLAPYNTIVLDTVGAMLECIKSYLLSIPNNRQKDNTLKLKAQGAANVMFKNYVHMLISMGKDVVFLAHASEDQNGDQVIYRPDLGGKNRNELYRIADVMGYLTTVRTQEGKTARVINFNPSDTHHAKNAGALGGETGEVWVPDLKENPTFLADLISQAKDHINTLTPAQLAANKAIEEFNNFAQSCEEAAYASDLNQLTESLDKDHAFYHNMRQSMLKRAKELGCVFDKERNAWSNPPEFNAISDAQRDELQDIISMNGLDVKEVCEHLGIDALSAIELSHFSDVKAEITRIAVEGFNIEGATQ</sequence>